<reference evidence="2" key="1">
    <citation type="journal article" date="2020" name="Stud. Mycol.">
        <title>101 Dothideomycetes genomes: a test case for predicting lifestyles and emergence of pathogens.</title>
        <authorList>
            <person name="Haridas S."/>
            <person name="Albert R."/>
            <person name="Binder M."/>
            <person name="Bloem J."/>
            <person name="Labutti K."/>
            <person name="Salamov A."/>
            <person name="Andreopoulos B."/>
            <person name="Baker S."/>
            <person name="Barry K."/>
            <person name="Bills G."/>
            <person name="Bluhm B."/>
            <person name="Cannon C."/>
            <person name="Castanera R."/>
            <person name="Culley D."/>
            <person name="Daum C."/>
            <person name="Ezra D."/>
            <person name="Gonzalez J."/>
            <person name="Henrissat B."/>
            <person name="Kuo A."/>
            <person name="Liang C."/>
            <person name="Lipzen A."/>
            <person name="Lutzoni F."/>
            <person name="Magnuson J."/>
            <person name="Mondo S."/>
            <person name="Nolan M."/>
            <person name="Ohm R."/>
            <person name="Pangilinan J."/>
            <person name="Park H.-J."/>
            <person name="Ramirez L."/>
            <person name="Alfaro M."/>
            <person name="Sun H."/>
            <person name="Tritt A."/>
            <person name="Yoshinaga Y."/>
            <person name="Zwiers L.-H."/>
            <person name="Turgeon B."/>
            <person name="Goodwin S."/>
            <person name="Spatafora J."/>
            <person name="Crous P."/>
            <person name="Grigoriev I."/>
        </authorList>
    </citation>
    <scope>NUCLEOTIDE SEQUENCE</scope>
    <source>
        <strain evidence="2">CBS 121739</strain>
    </source>
</reference>
<accession>A0A6A6W411</accession>
<feature type="compositionally biased region" description="Low complexity" evidence="1">
    <location>
        <begin position="1065"/>
        <end position="1081"/>
    </location>
</feature>
<dbReference type="GeneID" id="54489297"/>
<dbReference type="Proteomes" id="UP000799437">
    <property type="component" value="Unassembled WGS sequence"/>
</dbReference>
<feature type="compositionally biased region" description="Polar residues" evidence="1">
    <location>
        <begin position="385"/>
        <end position="404"/>
    </location>
</feature>
<feature type="compositionally biased region" description="Basic and acidic residues" evidence="1">
    <location>
        <begin position="273"/>
        <end position="288"/>
    </location>
</feature>
<feature type="compositionally biased region" description="Acidic residues" evidence="1">
    <location>
        <begin position="51"/>
        <end position="63"/>
    </location>
</feature>
<feature type="compositionally biased region" description="Low complexity" evidence="1">
    <location>
        <begin position="432"/>
        <end position="449"/>
    </location>
</feature>
<feature type="region of interest" description="Disordered" evidence="1">
    <location>
        <begin position="596"/>
        <end position="868"/>
    </location>
</feature>
<feature type="compositionally biased region" description="Polar residues" evidence="1">
    <location>
        <begin position="728"/>
        <end position="743"/>
    </location>
</feature>
<feature type="compositionally biased region" description="Polar residues" evidence="1">
    <location>
        <begin position="790"/>
        <end position="800"/>
    </location>
</feature>
<feature type="compositionally biased region" description="Polar residues" evidence="1">
    <location>
        <begin position="352"/>
        <end position="366"/>
    </location>
</feature>
<sequence length="1257" mass="132967">MSRPWQFAQDHRSPLDRRQQGPPGGPPPSFSTNVNRAKTKKWVEAKSFSYDGDDWGEYDEQDEYGASAAPPPVPQQQQMPSNAARNFTDPRSAPSQAMGRKNSFDTGDERRAFSGPHPPQHRIDTSGPANNLRHEESLMQSPASMASASGPASQQQYTRSGQQQSYPSQPAASRQSSAASWSHSVISETPSANMEPQRRQDYNPSAMPQPLQTRPSVGPGESPVSKFPPRKSSLGQDDAPSDLLGSLDATPTALKQRTGSESSGTPNLIRPADIYKRIAEAREKERASMESSRPSVDSLSSRPAEDSSRSARPLESVAEGKSENIAQPPATSGAPQIQAPPATSTTTPAKRFSNSPALPEFSSTSFGDDFWSQAGYSPGPATPPVQRQLSRKQPASSSNNTSSEIKGVVDQAFTRKDDNSVPPTPVSRQPGSTSETGSSVSRSNTDSTSGISPIMSRVPSSAAAASRARVAEAKDMATPVIAEESPNASRRASATLHGLDQAPLRPDQATHSRTGSGGSNPKRRSLVSPTPTDSPARSPVIASTAHLRFPSAAEIDVASPVGASTSEIPSPTKDYTMREEDIAQAIVTSPERDVAKLAGQEKESQAAFLEQTREFTAPNPAIPRDRSESPSKGRVRDLAGKFDAESRRNSVQSVSSNKSAKQDTTVHSTDARPAPAREESFRPKLPGQWESYVSTPGLATPSEPEKQLQNAPEDKHDANAVDLEATSPKWTETPEGNVTSPSDAMSALAAAGAAMGESIKAAAGFGSSEETPKSRDIGEVQSRPLGPQRIESNLTESTIAPTPPPKDIDDESQSESSNEIRPVPPLKSREATPVPDMLPPISTAEQSVSVPRLSTDNSPNDEESDRLRKEIVQTLSPIASESPQAAKLAQKLAAPEAALSRDSSVLPAEYDSFWGGPGGADTYPFRNVTSKPTSPETTVEAPVVEKAVELDASTGPGYLDRRFSWEKPAPKPSGSAPIALPTETSPAAPIPTSTNSPLPPPPANIAASDVSTPDTTGPVVNRGLHVLNTENPEAIEEPTYGRPSAEMSKVSSLQQDEPIEPTVEAQQPSFSGPPASAAAVADPGRIPPFREILVLKSAHERTEKYDLTRKQFADMDTGLRNWLEITLAARPEHADVRNIAIRAPNVPAAVPSSARHRHAPSLSVFSKMNQVATSSKPSFSHQPSTNSPSSPAVAAGSPVSAAHTGTSSPSGGAKVQAKGKELLQTAGIFGGKATTSARGLFAKGKSRLKGGGEKVVD</sequence>
<feature type="compositionally biased region" description="Low complexity" evidence="1">
    <location>
        <begin position="456"/>
        <end position="468"/>
    </location>
</feature>
<feature type="region of interest" description="Disordered" evidence="1">
    <location>
        <begin position="954"/>
        <end position="1083"/>
    </location>
</feature>
<feature type="compositionally biased region" description="Basic and acidic residues" evidence="1">
    <location>
        <begin position="959"/>
        <end position="969"/>
    </location>
</feature>
<evidence type="ECO:0000313" key="2">
    <source>
        <dbReference type="EMBL" id="KAF2757592.1"/>
    </source>
</evidence>
<organism evidence="2 3">
    <name type="scientific">Pseudovirgaria hyperparasitica</name>
    <dbReference type="NCBI Taxonomy" id="470096"/>
    <lineage>
        <taxon>Eukaryota</taxon>
        <taxon>Fungi</taxon>
        <taxon>Dikarya</taxon>
        <taxon>Ascomycota</taxon>
        <taxon>Pezizomycotina</taxon>
        <taxon>Dothideomycetes</taxon>
        <taxon>Dothideomycetes incertae sedis</taxon>
        <taxon>Acrospermales</taxon>
        <taxon>Acrospermaceae</taxon>
        <taxon>Pseudovirgaria</taxon>
    </lineage>
</organism>
<feature type="compositionally biased region" description="Low complexity" evidence="1">
    <location>
        <begin position="334"/>
        <end position="349"/>
    </location>
</feature>
<feature type="compositionally biased region" description="Low complexity" evidence="1">
    <location>
        <begin position="291"/>
        <end position="302"/>
    </location>
</feature>
<protein>
    <submittedName>
        <fullName evidence="2">Uncharacterized protein</fullName>
    </submittedName>
</protein>
<feature type="compositionally biased region" description="Low complexity" evidence="1">
    <location>
        <begin position="744"/>
        <end position="763"/>
    </location>
</feature>
<dbReference type="OrthoDB" id="5151921at2759"/>
<feature type="compositionally biased region" description="Basic and acidic residues" evidence="1">
    <location>
        <begin position="9"/>
        <end position="19"/>
    </location>
</feature>
<feature type="compositionally biased region" description="Polar residues" evidence="1">
    <location>
        <begin position="253"/>
        <end position="266"/>
    </location>
</feature>
<dbReference type="AlphaFoldDB" id="A0A6A6W411"/>
<feature type="compositionally biased region" description="Low complexity" evidence="1">
    <location>
        <begin position="1187"/>
        <end position="1202"/>
    </location>
</feature>
<feature type="compositionally biased region" description="Polar residues" evidence="1">
    <location>
        <begin position="843"/>
        <end position="858"/>
    </location>
</feature>
<evidence type="ECO:0000313" key="3">
    <source>
        <dbReference type="Proteomes" id="UP000799437"/>
    </source>
</evidence>
<proteinExistence type="predicted"/>
<evidence type="ECO:0000256" key="1">
    <source>
        <dbReference type="SAM" id="MobiDB-lite"/>
    </source>
</evidence>
<feature type="compositionally biased region" description="Basic and acidic residues" evidence="1">
    <location>
        <begin position="623"/>
        <end position="648"/>
    </location>
</feature>
<feature type="compositionally biased region" description="Low complexity" evidence="1">
    <location>
        <begin position="649"/>
        <end position="659"/>
    </location>
</feature>
<keyword evidence="3" id="KW-1185">Reference proteome</keyword>
<dbReference type="RefSeq" id="XP_033600043.1">
    <property type="nucleotide sequence ID" value="XM_033748243.1"/>
</dbReference>
<feature type="region of interest" description="Disordered" evidence="1">
    <location>
        <begin position="1173"/>
        <end position="1218"/>
    </location>
</feature>
<dbReference type="EMBL" id="ML996573">
    <property type="protein sequence ID" value="KAF2757592.1"/>
    <property type="molecule type" value="Genomic_DNA"/>
</dbReference>
<name>A0A6A6W411_9PEZI</name>
<feature type="compositionally biased region" description="Low complexity" evidence="1">
    <location>
        <begin position="139"/>
        <end position="187"/>
    </location>
</feature>
<gene>
    <name evidence="2" type="ORF">EJ05DRAFT_511380</name>
</gene>
<feature type="compositionally biased region" description="Polar residues" evidence="1">
    <location>
        <begin position="1173"/>
        <end position="1186"/>
    </location>
</feature>
<feature type="region of interest" description="Disordered" evidence="1">
    <location>
        <begin position="1"/>
        <end position="577"/>
    </location>
</feature>